<organism evidence="5 6">
    <name type="scientific">Paenibacillus polygoni</name>
    <dbReference type="NCBI Taxonomy" id="3050112"/>
    <lineage>
        <taxon>Bacteria</taxon>
        <taxon>Bacillati</taxon>
        <taxon>Bacillota</taxon>
        <taxon>Bacilli</taxon>
        <taxon>Bacillales</taxon>
        <taxon>Paenibacillaceae</taxon>
        <taxon>Paenibacillus</taxon>
    </lineage>
</organism>
<keyword evidence="2" id="KW-0238">DNA-binding</keyword>
<dbReference type="InterPro" id="IPR036390">
    <property type="entry name" value="WH_DNA-bd_sf"/>
</dbReference>
<dbReference type="InterPro" id="IPR011991">
    <property type="entry name" value="ArsR-like_HTH"/>
</dbReference>
<dbReference type="EMBL" id="CP127162">
    <property type="protein sequence ID" value="WIV20680.1"/>
    <property type="molecule type" value="Genomic_DNA"/>
</dbReference>
<name>A0ABY8XBT9_9BACL</name>
<dbReference type="Proteomes" id="UP001236415">
    <property type="component" value="Chromosome"/>
</dbReference>
<evidence type="ECO:0000313" key="6">
    <source>
        <dbReference type="Proteomes" id="UP001236415"/>
    </source>
</evidence>
<gene>
    <name evidence="5" type="ORF">QPK24_08370</name>
</gene>
<evidence type="ECO:0000313" key="5">
    <source>
        <dbReference type="EMBL" id="WIV20680.1"/>
    </source>
</evidence>
<dbReference type="InterPro" id="IPR000835">
    <property type="entry name" value="HTH_MarR-typ"/>
</dbReference>
<evidence type="ECO:0000259" key="4">
    <source>
        <dbReference type="PROSITE" id="PS50995"/>
    </source>
</evidence>
<feature type="domain" description="HTH marR-type" evidence="4">
    <location>
        <begin position="11"/>
        <end position="145"/>
    </location>
</feature>
<dbReference type="RefSeq" id="WP_160033086.1">
    <property type="nucleotide sequence ID" value="NZ_CP127162.1"/>
</dbReference>
<dbReference type="SMART" id="SM00347">
    <property type="entry name" value="HTH_MARR"/>
    <property type="match status" value="1"/>
</dbReference>
<dbReference type="PRINTS" id="PR00598">
    <property type="entry name" value="HTHMARR"/>
</dbReference>
<keyword evidence="6" id="KW-1185">Reference proteome</keyword>
<keyword evidence="3" id="KW-0804">Transcription</keyword>
<dbReference type="PROSITE" id="PS50995">
    <property type="entry name" value="HTH_MARR_2"/>
    <property type="match status" value="1"/>
</dbReference>
<evidence type="ECO:0000256" key="3">
    <source>
        <dbReference type="ARBA" id="ARBA00023163"/>
    </source>
</evidence>
<dbReference type="CDD" id="cd00090">
    <property type="entry name" value="HTH_ARSR"/>
    <property type="match status" value="1"/>
</dbReference>
<dbReference type="SUPFAM" id="SSF46785">
    <property type="entry name" value="Winged helix' DNA-binding domain"/>
    <property type="match status" value="1"/>
</dbReference>
<keyword evidence="1" id="KW-0805">Transcription regulation</keyword>
<reference evidence="5 6" key="1">
    <citation type="submission" date="2023-06" db="EMBL/GenBank/DDBJ databases">
        <title>Paenibacillus polygonum sp. nov., an endophytic bacterium, isolated from Polygonum lapathifolium L. in Nanji Wetland National Nature Reserve, South of Poyang Lake, Jiangxi Province, China.</title>
        <authorList>
            <person name="Yu Z."/>
        </authorList>
    </citation>
    <scope>NUCLEOTIDE SEQUENCE [LARGE SCALE GENOMIC DNA]</scope>
    <source>
        <strain evidence="5 6">C31</strain>
    </source>
</reference>
<protein>
    <submittedName>
        <fullName evidence="5">MarR family transcriptional regulator</fullName>
    </submittedName>
</protein>
<dbReference type="PANTHER" id="PTHR42756">
    <property type="entry name" value="TRANSCRIPTIONAL REGULATOR, MARR"/>
    <property type="match status" value="1"/>
</dbReference>
<sequence>MVNNNELQAEELEMFDQFLMAFIRFKHKIYAEQQKELNHKLNPTKIRIIYMLSRERLMAVDIVKRLQLTSGATTVILNQLEAEGYIIRARSEEDRRIVWLYLTEEGQHVADKLRENRERMNKEILGLLSKEERVPFLDIVKRIEERILAALT</sequence>
<evidence type="ECO:0000256" key="1">
    <source>
        <dbReference type="ARBA" id="ARBA00023015"/>
    </source>
</evidence>
<dbReference type="Pfam" id="PF12802">
    <property type="entry name" value="MarR_2"/>
    <property type="match status" value="1"/>
</dbReference>
<dbReference type="Gene3D" id="1.10.10.10">
    <property type="entry name" value="Winged helix-like DNA-binding domain superfamily/Winged helix DNA-binding domain"/>
    <property type="match status" value="1"/>
</dbReference>
<proteinExistence type="predicted"/>
<evidence type="ECO:0000256" key="2">
    <source>
        <dbReference type="ARBA" id="ARBA00023125"/>
    </source>
</evidence>
<dbReference type="InterPro" id="IPR036388">
    <property type="entry name" value="WH-like_DNA-bd_sf"/>
</dbReference>
<dbReference type="PANTHER" id="PTHR42756:SF1">
    <property type="entry name" value="TRANSCRIPTIONAL REPRESSOR OF EMRAB OPERON"/>
    <property type="match status" value="1"/>
</dbReference>
<accession>A0ABY8XBT9</accession>